<evidence type="ECO:0000256" key="1">
    <source>
        <dbReference type="ARBA" id="ARBA00023125"/>
    </source>
</evidence>
<dbReference type="KEGG" id="ddf:DEFDS_0713"/>
<dbReference type="InterPro" id="IPR010998">
    <property type="entry name" value="Integrase_recombinase_N"/>
</dbReference>
<protein>
    <recommendedName>
        <fullName evidence="2">Integrase SAM-like N-terminal domain-containing protein</fullName>
    </recommendedName>
</protein>
<accession>D3PC70</accession>
<proteinExistence type="predicted"/>
<keyword evidence="1" id="KW-0238">DNA-binding</keyword>
<dbReference type="STRING" id="639282.DEFDS_0713"/>
<dbReference type="HOGENOM" id="CLU_1872386_0_0_0"/>
<name>D3PC70_DEFDS</name>
<dbReference type="Gene3D" id="1.10.150.130">
    <property type="match status" value="1"/>
</dbReference>
<dbReference type="eggNOG" id="ENOG5032CBM">
    <property type="taxonomic scope" value="Bacteria"/>
</dbReference>
<dbReference type="EMBL" id="AP011529">
    <property type="protein sequence ID" value="BAI80193.1"/>
    <property type="molecule type" value="Genomic_DNA"/>
</dbReference>
<dbReference type="InterPro" id="IPR004107">
    <property type="entry name" value="Integrase_SAM-like_N"/>
</dbReference>
<reference evidence="3 4" key="1">
    <citation type="journal article" date="2010" name="DNA Res.">
        <title>Bacterial lifestyle in a deep-sea hydrothermal vent chimney revealed by the genome sequence of the thermophilic bacterium Deferribacter desulfuricans SSM1.</title>
        <authorList>
            <person name="Takaki Y."/>
            <person name="Shimamura S."/>
            <person name="Nakagawa S."/>
            <person name="Fukuhara Y."/>
            <person name="Horikawa H."/>
            <person name="Ankai A."/>
            <person name="Harada T."/>
            <person name="Hosoyama A."/>
            <person name="Oguchi A."/>
            <person name="Fukui S."/>
            <person name="Fujita N."/>
            <person name="Takami H."/>
            <person name="Takai K."/>
        </authorList>
    </citation>
    <scope>NUCLEOTIDE SEQUENCE [LARGE SCALE GENOMIC DNA]</scope>
    <source>
        <strain evidence="4">DSM 14783 / JCM 11476 / NBRC 101012 / SSM1</strain>
    </source>
</reference>
<dbReference type="Pfam" id="PF14659">
    <property type="entry name" value="Phage_int_SAM_3"/>
    <property type="match status" value="1"/>
</dbReference>
<feature type="domain" description="Integrase SAM-like N-terminal" evidence="2">
    <location>
        <begin position="3"/>
        <end position="47"/>
    </location>
</feature>
<keyword evidence="4" id="KW-1185">Reference proteome</keyword>
<dbReference type="GO" id="GO:0003677">
    <property type="term" value="F:DNA binding"/>
    <property type="evidence" value="ECO:0007669"/>
    <property type="project" value="UniProtKB-KW"/>
</dbReference>
<dbReference type="RefSeq" id="WP_013007441.1">
    <property type="nucleotide sequence ID" value="NC_013939.1"/>
</dbReference>
<dbReference type="AlphaFoldDB" id="D3PC70"/>
<organism evidence="3 4">
    <name type="scientific">Deferribacter desulfuricans (strain DSM 14783 / JCM 11476 / NBRC 101012 / SSM1)</name>
    <dbReference type="NCBI Taxonomy" id="639282"/>
    <lineage>
        <taxon>Bacteria</taxon>
        <taxon>Pseudomonadati</taxon>
        <taxon>Deferribacterota</taxon>
        <taxon>Deferribacteres</taxon>
        <taxon>Deferribacterales</taxon>
        <taxon>Deferribacteraceae</taxon>
        <taxon>Deferribacter</taxon>
    </lineage>
</organism>
<dbReference type="Proteomes" id="UP000001520">
    <property type="component" value="Chromosome"/>
</dbReference>
<gene>
    <name evidence="3" type="ordered locus">DEFDS_0713</name>
</gene>
<evidence type="ECO:0000313" key="3">
    <source>
        <dbReference type="EMBL" id="BAI80193.1"/>
    </source>
</evidence>
<sequence>MGLYEQFTRQYDITGSNSTVKQNERFLKKYFFPYLEEKFKLKDITKLNQNMLNSFYHHILKLVRKGEMKKSSGKKCLYAVKKFIRVFNRMHRTDLTEYNVPAFLATVEGKKNIKVTEEEYKNIKKWRELNNGKVPSPDEINK</sequence>
<dbReference type="OrthoDB" id="9861285at2"/>
<evidence type="ECO:0000259" key="2">
    <source>
        <dbReference type="Pfam" id="PF14659"/>
    </source>
</evidence>
<evidence type="ECO:0000313" key="4">
    <source>
        <dbReference type="Proteomes" id="UP000001520"/>
    </source>
</evidence>